<dbReference type="AlphaFoldDB" id="A0AAD3CNC0"/>
<evidence type="ECO:0000313" key="1">
    <source>
        <dbReference type="EMBL" id="GFH48894.1"/>
    </source>
</evidence>
<reference evidence="1 2" key="1">
    <citation type="journal article" date="2021" name="Sci. Rep.">
        <title>The genome of the diatom Chaetoceros tenuissimus carries an ancient integrated fragment of an extant virus.</title>
        <authorList>
            <person name="Hongo Y."/>
            <person name="Kimura K."/>
            <person name="Takaki Y."/>
            <person name="Yoshida Y."/>
            <person name="Baba S."/>
            <person name="Kobayashi G."/>
            <person name="Nagasaki K."/>
            <person name="Hano T."/>
            <person name="Tomaru Y."/>
        </authorList>
    </citation>
    <scope>NUCLEOTIDE SEQUENCE [LARGE SCALE GENOMIC DNA]</scope>
    <source>
        <strain evidence="1 2">NIES-3715</strain>
    </source>
</reference>
<dbReference type="Gene3D" id="1.25.40.20">
    <property type="entry name" value="Ankyrin repeat-containing domain"/>
    <property type="match status" value="1"/>
</dbReference>
<comment type="caution">
    <text evidence="1">The sequence shown here is derived from an EMBL/GenBank/DDBJ whole genome shotgun (WGS) entry which is preliminary data.</text>
</comment>
<dbReference type="PANTHER" id="PTHR46586">
    <property type="entry name" value="ANKYRIN REPEAT-CONTAINING PROTEIN"/>
    <property type="match status" value="1"/>
</dbReference>
<protein>
    <submittedName>
        <fullName evidence="1">Uncharacterized protein</fullName>
    </submittedName>
</protein>
<dbReference type="EMBL" id="BLLK01000029">
    <property type="protein sequence ID" value="GFH48894.1"/>
    <property type="molecule type" value="Genomic_DNA"/>
</dbReference>
<sequence length="538" mass="61611">MKSAQKRLKVSNSSSLSEVPSASISNLPNDVLKHCFSFIPGSYVTVAPVSRQFFSNYSTVGICDSDSVNSADSLLKIGKNRRTTADAVASDIKLTEYCMINEAPEEFMIKACQKAASKGRTDIIECAHILGIDIKKVVGKFKWPGGPENLIIKLAKEGNLEMLKYFDNRFPETVADANLRDWRGTFQLARDEDRNNVHVMKWIVEEKQKRQDHCLIQALESHEALNIDVTVAEPSWNVFEVASLQGNLEVLERCHRNNFQCESWALNYAIMNKDKERALETLKWLRRHGCPWDEESQFCEQAARNNNLEALKWARSEGCPWDEDTLVEAARIGNIAMLEYCLQNKCPLDAKTCSWAMFNEDHHTALEVLKTLRKYYCPWGYSWEYRYSLVKSTCYEAIRSGNYEAMFWAKRNGCPWTEEDFCYLVQEGHVSAIEEALQDEPHHDVNDRVHVNKIFGAALRTKSSHVSCIIEKLKLLRRYGYEWNVETSSMASKLGKLQVLQWLHYKGCAVSSACGWSRSDECEQRPNSREGSSENTIW</sequence>
<accession>A0AAD3CNC0</accession>
<dbReference type="InterPro" id="IPR052050">
    <property type="entry name" value="SecEffector_AnkRepeat"/>
</dbReference>
<dbReference type="SUPFAM" id="SSF140860">
    <property type="entry name" value="Pseudo ankyrin repeat-like"/>
    <property type="match status" value="1"/>
</dbReference>
<dbReference type="InterPro" id="IPR036770">
    <property type="entry name" value="Ankyrin_rpt-contain_sf"/>
</dbReference>
<organism evidence="1 2">
    <name type="scientific">Chaetoceros tenuissimus</name>
    <dbReference type="NCBI Taxonomy" id="426638"/>
    <lineage>
        <taxon>Eukaryota</taxon>
        <taxon>Sar</taxon>
        <taxon>Stramenopiles</taxon>
        <taxon>Ochrophyta</taxon>
        <taxon>Bacillariophyta</taxon>
        <taxon>Coscinodiscophyceae</taxon>
        <taxon>Chaetocerotophycidae</taxon>
        <taxon>Chaetocerotales</taxon>
        <taxon>Chaetocerotaceae</taxon>
        <taxon>Chaetoceros</taxon>
    </lineage>
</organism>
<evidence type="ECO:0000313" key="2">
    <source>
        <dbReference type="Proteomes" id="UP001054902"/>
    </source>
</evidence>
<gene>
    <name evidence="1" type="ORF">CTEN210_05370</name>
</gene>
<keyword evidence="2" id="KW-1185">Reference proteome</keyword>
<name>A0AAD3CNC0_9STRA</name>
<dbReference type="PANTHER" id="PTHR46586:SF3">
    <property type="entry name" value="ANKYRIN REPEAT-CONTAINING PROTEIN"/>
    <property type="match status" value="1"/>
</dbReference>
<dbReference type="Proteomes" id="UP001054902">
    <property type="component" value="Unassembled WGS sequence"/>
</dbReference>
<proteinExistence type="predicted"/>